<evidence type="ECO:0000259" key="7">
    <source>
        <dbReference type="Pfam" id="PF01490"/>
    </source>
</evidence>
<feature type="transmembrane region" description="Helical" evidence="6">
    <location>
        <begin position="172"/>
        <end position="193"/>
    </location>
</feature>
<gene>
    <name evidence="8" type="ORF">PCOR1329_LOCUS33489</name>
</gene>
<evidence type="ECO:0000256" key="4">
    <source>
        <dbReference type="ARBA" id="ARBA00023136"/>
    </source>
</evidence>
<proteinExistence type="predicted"/>
<comment type="caution">
    <text evidence="8">The sequence shown here is derived from an EMBL/GenBank/DDBJ whole genome shotgun (WGS) entry which is preliminary data.</text>
</comment>
<feature type="transmembrane region" description="Helical" evidence="6">
    <location>
        <begin position="147"/>
        <end position="166"/>
    </location>
</feature>
<feature type="domain" description="Amino acid transporter transmembrane" evidence="7">
    <location>
        <begin position="142"/>
        <end position="551"/>
    </location>
</feature>
<feature type="region of interest" description="Disordered" evidence="5">
    <location>
        <begin position="1"/>
        <end position="104"/>
    </location>
</feature>
<keyword evidence="2 6" id="KW-0812">Transmembrane</keyword>
<dbReference type="EMBL" id="CAUYUJ010014113">
    <property type="protein sequence ID" value="CAK0837232.1"/>
    <property type="molecule type" value="Genomic_DNA"/>
</dbReference>
<feature type="transmembrane region" description="Helical" evidence="6">
    <location>
        <begin position="429"/>
        <end position="450"/>
    </location>
</feature>
<dbReference type="PANTHER" id="PTHR22950">
    <property type="entry name" value="AMINO ACID TRANSPORTER"/>
    <property type="match status" value="1"/>
</dbReference>
<feature type="compositionally biased region" description="Basic and acidic residues" evidence="5">
    <location>
        <begin position="1"/>
        <end position="13"/>
    </location>
</feature>
<evidence type="ECO:0000256" key="1">
    <source>
        <dbReference type="ARBA" id="ARBA00004141"/>
    </source>
</evidence>
<keyword evidence="3 6" id="KW-1133">Transmembrane helix</keyword>
<feature type="transmembrane region" description="Helical" evidence="6">
    <location>
        <begin position="386"/>
        <end position="409"/>
    </location>
</feature>
<accession>A0ABN9SXG9</accession>
<name>A0ABN9SXG9_9DINO</name>
<dbReference type="PANTHER" id="PTHR22950:SF349">
    <property type="entry name" value="AMINO ACID TRANSPORTER TRANSMEMBRANE DOMAIN-CONTAINING PROTEIN"/>
    <property type="match status" value="1"/>
</dbReference>
<sequence length="563" mass="60530">MKTKKSRYDRFEDQAGGDGGSEEGDRGENIEEATAANGRGSEDHSLRAAGAADEDKGGGAETSGGPAEPTSPAGEDSRARERDGPPREKTTPATVFGRAVIEEGDDDIRSNMELEVVGAPGKEDEAGSKSNVKLAGTKSLASSRRTFINSIICFIGTGMYGLPAAFQRIGILGGLFGMMFVASVSLHCMFLVVDCRNFLEQGKSKQIRTYGDIGYYAFGSLGARLVDFFVALTQLGACIAYLIVISQSMHEVVQKLSKRSWILVCIPMLMRASWLRSLKSIAPLSLVAELGTGIAAVIVLVFDCLQVFDNESGHGLGHIANESAHSNLTGNMTATLTTPSHVDPVVVLNLQGLPYFFGVSIYTFEGIGMVIPVYNSMQSKDNFKQVWGLALVCVALLNTSFGFLGYYAYRSNLEDIIISNLPDVMVTTFMKVSLCVGLFFTYPIMLFPVIEMAEESLQRPASTTWAGSMRWNAFRSSFVLGSAVVASFVPKFTFFIALIGASGGAALAFVLPSAFHLKLRWEELNGARRWREAFCIIVGCIGGLVGTVQAIADLKAAFDAGPD</sequence>
<evidence type="ECO:0000256" key="6">
    <source>
        <dbReference type="SAM" id="Phobius"/>
    </source>
</evidence>
<comment type="subcellular location">
    <subcellularLocation>
        <location evidence="1">Membrane</location>
        <topology evidence="1">Multi-pass membrane protein</topology>
    </subcellularLocation>
</comment>
<evidence type="ECO:0000313" key="9">
    <source>
        <dbReference type="Proteomes" id="UP001189429"/>
    </source>
</evidence>
<feature type="transmembrane region" description="Helical" evidence="6">
    <location>
        <begin position="533"/>
        <end position="552"/>
    </location>
</feature>
<feature type="transmembrane region" description="Helical" evidence="6">
    <location>
        <begin position="353"/>
        <end position="374"/>
    </location>
</feature>
<dbReference type="InterPro" id="IPR013057">
    <property type="entry name" value="AA_transpt_TM"/>
</dbReference>
<evidence type="ECO:0000256" key="5">
    <source>
        <dbReference type="SAM" id="MobiDB-lite"/>
    </source>
</evidence>
<organism evidence="8 9">
    <name type="scientific">Prorocentrum cordatum</name>
    <dbReference type="NCBI Taxonomy" id="2364126"/>
    <lineage>
        <taxon>Eukaryota</taxon>
        <taxon>Sar</taxon>
        <taxon>Alveolata</taxon>
        <taxon>Dinophyceae</taxon>
        <taxon>Prorocentrales</taxon>
        <taxon>Prorocentraceae</taxon>
        <taxon>Prorocentrum</taxon>
    </lineage>
</organism>
<reference evidence="8" key="1">
    <citation type="submission" date="2023-10" db="EMBL/GenBank/DDBJ databases">
        <authorList>
            <person name="Chen Y."/>
            <person name="Shah S."/>
            <person name="Dougan E. K."/>
            <person name="Thang M."/>
            <person name="Chan C."/>
        </authorList>
    </citation>
    <scope>NUCLEOTIDE SEQUENCE [LARGE SCALE GENOMIC DNA]</scope>
</reference>
<feature type="transmembrane region" description="Helical" evidence="6">
    <location>
        <begin position="286"/>
        <end position="308"/>
    </location>
</feature>
<feature type="transmembrane region" description="Helical" evidence="6">
    <location>
        <begin position="494"/>
        <end position="512"/>
    </location>
</feature>
<feature type="compositionally biased region" description="Basic and acidic residues" evidence="5">
    <location>
        <begin position="75"/>
        <end position="90"/>
    </location>
</feature>
<evidence type="ECO:0000256" key="3">
    <source>
        <dbReference type="ARBA" id="ARBA00022989"/>
    </source>
</evidence>
<feature type="transmembrane region" description="Helical" evidence="6">
    <location>
        <begin position="471"/>
        <end position="488"/>
    </location>
</feature>
<keyword evidence="9" id="KW-1185">Reference proteome</keyword>
<evidence type="ECO:0000256" key="2">
    <source>
        <dbReference type="ARBA" id="ARBA00022692"/>
    </source>
</evidence>
<evidence type="ECO:0000313" key="8">
    <source>
        <dbReference type="EMBL" id="CAK0837232.1"/>
    </source>
</evidence>
<keyword evidence="4 6" id="KW-0472">Membrane</keyword>
<dbReference type="Pfam" id="PF01490">
    <property type="entry name" value="Aa_trans"/>
    <property type="match status" value="1"/>
</dbReference>
<protein>
    <recommendedName>
        <fullName evidence="7">Amino acid transporter transmembrane domain-containing protein</fullName>
    </recommendedName>
</protein>
<dbReference type="Proteomes" id="UP001189429">
    <property type="component" value="Unassembled WGS sequence"/>
</dbReference>